<dbReference type="Gene3D" id="2.30.320.10">
    <property type="entry name" value="YwqG-like"/>
    <property type="match status" value="1"/>
</dbReference>
<dbReference type="OrthoDB" id="57088at2"/>
<dbReference type="PANTHER" id="PTHR36436">
    <property type="entry name" value="SLL5081 PROTEIN"/>
    <property type="match status" value="1"/>
</dbReference>
<dbReference type="InterPro" id="IPR015315">
    <property type="entry name" value="DUF1963"/>
</dbReference>
<organism evidence="1 2">
    <name type="scientific">Coprococcus eutactus</name>
    <dbReference type="NCBI Taxonomy" id="33043"/>
    <lineage>
        <taxon>Bacteria</taxon>
        <taxon>Bacillati</taxon>
        <taxon>Bacillota</taxon>
        <taxon>Clostridia</taxon>
        <taxon>Lachnospirales</taxon>
        <taxon>Lachnospiraceae</taxon>
        <taxon>Coprococcus</taxon>
    </lineage>
</organism>
<evidence type="ECO:0000313" key="1">
    <source>
        <dbReference type="EMBL" id="RGS43874.1"/>
    </source>
</evidence>
<sequence length="274" mass="31604">MKMHEMDLIEFLIKEGHTDIAESIKDYRKNTIKMCVKDVENVIAKGASKIGGFPDLPPEIPYPTMSGYSCKRGDDTERYEKSAMQLVAQINLADIADLDIENKLPHTGILYFFWSGEIDSIHQTNKWVESVADDPENSAYHKVIWYNGDLANLKRTEPPVPYYSKYFTEVFEEKAVEFELTTDYQPLGDVLDCDLFDRLEEVAPDYDIEYLSYDGNKLFGYPTGGNIPDVNTKTHLLFQYGYNVGCLWNIFWIISDEDLKNRNFDKAVFSFDLD</sequence>
<proteinExistence type="predicted"/>
<reference evidence="1 2" key="1">
    <citation type="submission" date="2018-08" db="EMBL/GenBank/DDBJ databases">
        <title>A genome reference for cultivated species of the human gut microbiota.</title>
        <authorList>
            <person name="Zou Y."/>
            <person name="Xue W."/>
            <person name="Luo G."/>
        </authorList>
    </citation>
    <scope>NUCLEOTIDE SEQUENCE [LARGE SCALE GENOMIC DNA]</scope>
    <source>
        <strain evidence="1 2">AF22-21</strain>
    </source>
</reference>
<protein>
    <submittedName>
        <fullName evidence="1">DUF1963 domain-containing protein</fullName>
    </submittedName>
</protein>
<dbReference type="Proteomes" id="UP000283295">
    <property type="component" value="Unassembled WGS sequence"/>
</dbReference>
<comment type="caution">
    <text evidence="1">The sequence shown here is derived from an EMBL/GenBank/DDBJ whole genome shotgun (WGS) entry which is preliminary data.</text>
</comment>
<dbReference type="InterPro" id="IPR035948">
    <property type="entry name" value="YwqG-like_sf"/>
</dbReference>
<dbReference type="EMBL" id="QRVK01000003">
    <property type="protein sequence ID" value="RGS43874.1"/>
    <property type="molecule type" value="Genomic_DNA"/>
</dbReference>
<name>A0A412IUU3_9FIRM</name>
<dbReference type="Pfam" id="PF09234">
    <property type="entry name" value="DUF1963"/>
    <property type="match status" value="1"/>
</dbReference>
<evidence type="ECO:0000313" key="2">
    <source>
        <dbReference type="Proteomes" id="UP000283295"/>
    </source>
</evidence>
<dbReference type="AlphaFoldDB" id="A0A412IUU3"/>
<gene>
    <name evidence="1" type="ORF">DWX94_02065</name>
</gene>
<dbReference type="PANTHER" id="PTHR36436:SF6">
    <property type="entry name" value="SLL5081 PROTEIN"/>
    <property type="match status" value="1"/>
</dbReference>
<accession>A0A412IUU3</accession>
<dbReference type="SUPFAM" id="SSF103032">
    <property type="entry name" value="Hypothetical protein YwqG"/>
    <property type="match status" value="1"/>
</dbReference>